<dbReference type="AlphaFoldDB" id="A0A7S3JHM2"/>
<organism evidence="1">
    <name type="scientific">Euplotes harpa</name>
    <dbReference type="NCBI Taxonomy" id="151035"/>
    <lineage>
        <taxon>Eukaryota</taxon>
        <taxon>Sar</taxon>
        <taxon>Alveolata</taxon>
        <taxon>Ciliophora</taxon>
        <taxon>Intramacronucleata</taxon>
        <taxon>Spirotrichea</taxon>
        <taxon>Hypotrichia</taxon>
        <taxon>Euplotida</taxon>
        <taxon>Euplotidae</taxon>
        <taxon>Euplotes</taxon>
    </lineage>
</organism>
<evidence type="ECO:0000313" key="1">
    <source>
        <dbReference type="EMBL" id="CAE0353913.1"/>
    </source>
</evidence>
<reference evidence="1" key="1">
    <citation type="submission" date="2021-01" db="EMBL/GenBank/DDBJ databases">
        <authorList>
            <person name="Corre E."/>
            <person name="Pelletier E."/>
            <person name="Niang G."/>
            <person name="Scheremetjew M."/>
            <person name="Finn R."/>
            <person name="Kale V."/>
            <person name="Holt S."/>
            <person name="Cochrane G."/>
            <person name="Meng A."/>
            <person name="Brown T."/>
            <person name="Cohen L."/>
        </authorList>
    </citation>
    <scope>NUCLEOTIDE SEQUENCE</scope>
    <source>
        <strain evidence="1">FSP1.4</strain>
    </source>
</reference>
<dbReference type="EMBL" id="HBII01030861">
    <property type="protein sequence ID" value="CAE0353914.1"/>
    <property type="molecule type" value="Transcribed_RNA"/>
</dbReference>
<accession>A0A7S3JHM2</accession>
<dbReference type="EMBL" id="HBII01030860">
    <property type="protein sequence ID" value="CAE0353913.1"/>
    <property type="molecule type" value="Transcribed_RNA"/>
</dbReference>
<name>A0A7S3JHM2_9SPIT</name>
<evidence type="ECO:0000313" key="2">
    <source>
        <dbReference type="EMBL" id="CAE0353914.1"/>
    </source>
</evidence>
<sequence length="182" mass="20287">MLLSYVDNEYLVLHTTKSLQLTFSDQEDNAVVVRLVSSTGINAFVLKANATSFNLMLQPAGDSTFRSSIVLEYTDVYHKAPNYWTQVSIGVDVFSTEPPRFVSSLASITFDRCLQSFASYALPDIVDPDSTSFNVSVDDKDVSWVQIVSTAPDQLYSQQFYVVIDNNANRLPSTALKYNLTL</sequence>
<gene>
    <name evidence="1" type="ORF">EHAR0213_LOCUS12829</name>
    <name evidence="2" type="ORF">EHAR0213_LOCUS12830</name>
</gene>
<proteinExistence type="predicted"/>
<protein>
    <submittedName>
        <fullName evidence="1">Uncharacterized protein</fullName>
    </submittedName>
</protein>